<evidence type="ECO:0000313" key="5">
    <source>
        <dbReference type="Proteomes" id="UP000001421"/>
    </source>
</evidence>
<dbReference type="HOGENOM" id="CLU_089876_3_2_4"/>
<dbReference type="PANTHER" id="PTHR21660:SF1">
    <property type="entry name" value="ACYL-COENZYME A THIOESTERASE 13"/>
    <property type="match status" value="1"/>
</dbReference>
<dbReference type="KEGG" id="bpa:BPP1634"/>
<dbReference type="NCBIfam" id="TIGR00369">
    <property type="entry name" value="unchar_dom_1"/>
    <property type="match status" value="1"/>
</dbReference>
<protein>
    <recommendedName>
        <fullName evidence="3">Thioesterase domain-containing protein</fullName>
    </recommendedName>
</protein>
<dbReference type="SMR" id="Q7W9W5"/>
<dbReference type="Pfam" id="PF03061">
    <property type="entry name" value="4HBT"/>
    <property type="match status" value="1"/>
</dbReference>
<evidence type="ECO:0000259" key="3">
    <source>
        <dbReference type="Pfam" id="PF03061"/>
    </source>
</evidence>
<evidence type="ECO:0000256" key="1">
    <source>
        <dbReference type="ARBA" id="ARBA00008324"/>
    </source>
</evidence>
<dbReference type="PDBsum" id="3DKZ"/>
<proteinExistence type="evidence at protein level"/>
<dbReference type="InterPro" id="IPR006683">
    <property type="entry name" value="Thioestr_dom"/>
</dbReference>
<dbReference type="EMBL" id="BX640428">
    <property type="protein sequence ID" value="CAE36935.1"/>
    <property type="molecule type" value="Genomic_DNA"/>
</dbReference>
<dbReference type="InterPro" id="IPR039298">
    <property type="entry name" value="ACOT13"/>
</dbReference>
<keyword evidence="6" id="KW-0002">3D-structure</keyword>
<dbReference type="EvolutionaryTrace" id="Q7W9W5"/>
<dbReference type="PDB" id="3DKZ">
    <property type="method" value="X-ray"/>
    <property type="resolution" value="2.40 A"/>
    <property type="chains" value="A/B=34-167"/>
</dbReference>
<comment type="similarity">
    <text evidence="1">Belongs to the thioesterase PaaI family.</text>
</comment>
<dbReference type="DNASU" id="1664654"/>
<reference evidence="6" key="2">
    <citation type="submission" date="2008-06" db="PDB data bank">
        <title>Crystal structure of the Q7W9W5_BORPA protein from Bordetella parapertussis.</title>
        <authorList>
            <person name="Vorobiev S.M."/>
            <person name="Su M."/>
            <person name="Seetharaman J."/>
            <person name="Wang D."/>
            <person name="Ciccosanti C."/>
            <person name="Foote E.L."/>
            <person name="Mao L."/>
            <person name="Xiao R."/>
            <person name="Acton T.B."/>
            <person name="Montelione G.T."/>
            <person name="Hunt J.F."/>
            <person name="Tong L."/>
        </authorList>
    </citation>
    <scope>X-RAY CRYSTALLOGRAPHY (2.40 ANGSTROMS) OF 34-167</scope>
</reference>
<feature type="domain" description="Thioesterase" evidence="3">
    <location>
        <begin position="79"/>
        <end position="152"/>
    </location>
</feature>
<gene>
    <name evidence="4" type="ordered locus">BPP1634</name>
</gene>
<evidence type="ECO:0000313" key="4">
    <source>
        <dbReference type="EMBL" id="CAE36935.1"/>
    </source>
</evidence>
<evidence type="ECO:0000256" key="2">
    <source>
        <dbReference type="ARBA" id="ARBA00022801"/>
    </source>
</evidence>
<dbReference type="PANTHER" id="PTHR21660">
    <property type="entry name" value="THIOESTERASE SUPERFAMILY MEMBER-RELATED"/>
    <property type="match status" value="1"/>
</dbReference>
<organism evidence="4 5">
    <name type="scientific">Bordetella parapertussis (strain 12822 / ATCC BAA-587 / NCTC 13253)</name>
    <dbReference type="NCBI Taxonomy" id="257311"/>
    <lineage>
        <taxon>Bacteria</taxon>
        <taxon>Pseudomonadati</taxon>
        <taxon>Pseudomonadota</taxon>
        <taxon>Betaproteobacteria</taxon>
        <taxon>Burkholderiales</taxon>
        <taxon>Alcaligenaceae</taxon>
        <taxon>Bordetella</taxon>
    </lineage>
</organism>
<sequence length="169" mass="18423">MTEKRRRLPRPEKAILWPASYLHHRSVTQQLPIMSTPHTDFFGLTIPFMQLLGVVPEHSGNGTARTRLPARADLVNSRGDIHGGTLMSVLDFTLGAAIRGDTPEVGVATIDMNTSFMSPGRGDLVIETRCLRRGASIAFCEGEIRDSAGELVAKATATFKIIQRRPGGD</sequence>
<keyword evidence="2" id="KW-0378">Hydrolase</keyword>
<evidence type="ECO:0007829" key="6">
    <source>
        <dbReference type="PDB" id="3DKZ"/>
    </source>
</evidence>
<dbReference type="SUPFAM" id="SSF54637">
    <property type="entry name" value="Thioesterase/thiol ester dehydrase-isomerase"/>
    <property type="match status" value="1"/>
</dbReference>
<reference evidence="5" key="1">
    <citation type="journal article" date="2003" name="Nat. Genet.">
        <title>Comparative analysis of the genome sequences of Bordetella pertussis, Bordetella parapertussis and Bordetella bronchiseptica.</title>
        <authorList>
            <person name="Parkhill J."/>
            <person name="Sebaihia M."/>
            <person name="Preston A."/>
            <person name="Murphy L.D."/>
            <person name="Thomson N.R."/>
            <person name="Harris D.E."/>
            <person name="Holden M.T.G."/>
            <person name="Churcher C.M."/>
            <person name="Bentley S.D."/>
            <person name="Mungall K.L."/>
            <person name="Cerdeno-Tarraga A.-M."/>
            <person name="Temple L."/>
            <person name="James K.D."/>
            <person name="Harris B."/>
            <person name="Quail M.A."/>
            <person name="Achtman M."/>
            <person name="Atkin R."/>
            <person name="Baker S."/>
            <person name="Basham D."/>
            <person name="Bason N."/>
            <person name="Cherevach I."/>
            <person name="Chillingworth T."/>
            <person name="Collins M."/>
            <person name="Cronin A."/>
            <person name="Davis P."/>
            <person name="Doggett J."/>
            <person name="Feltwell T."/>
            <person name="Goble A."/>
            <person name="Hamlin N."/>
            <person name="Hauser H."/>
            <person name="Holroyd S."/>
            <person name="Jagels K."/>
            <person name="Leather S."/>
            <person name="Moule S."/>
            <person name="Norberczak H."/>
            <person name="O'Neil S."/>
            <person name="Ormond D."/>
            <person name="Price C."/>
            <person name="Rabbinowitsch E."/>
            <person name="Rutter S."/>
            <person name="Sanders M."/>
            <person name="Saunders D."/>
            <person name="Seeger K."/>
            <person name="Sharp S."/>
            <person name="Simmonds M."/>
            <person name="Skelton J."/>
            <person name="Squares R."/>
            <person name="Squares S."/>
            <person name="Stevens K."/>
            <person name="Unwin L."/>
            <person name="Whitehead S."/>
            <person name="Barrell B.G."/>
            <person name="Maskell D.J."/>
        </authorList>
    </citation>
    <scope>NUCLEOTIDE SEQUENCE [LARGE SCALE GENOMIC DNA]</scope>
    <source>
        <strain evidence="5">12822 / ATCC BAA-587 / NCTC 13253</strain>
    </source>
</reference>
<dbReference type="CDD" id="cd03443">
    <property type="entry name" value="PaaI_thioesterase"/>
    <property type="match status" value="1"/>
</dbReference>
<dbReference type="InterPro" id="IPR003736">
    <property type="entry name" value="PAAI_dom"/>
</dbReference>
<dbReference type="AlphaFoldDB" id="Q7W9W5"/>
<dbReference type="Gene3D" id="3.10.129.10">
    <property type="entry name" value="Hotdog Thioesterase"/>
    <property type="match status" value="1"/>
</dbReference>
<name>Q7W9W5_BORPA</name>
<dbReference type="Proteomes" id="UP000001421">
    <property type="component" value="Chromosome"/>
</dbReference>
<dbReference type="GO" id="GO:0047617">
    <property type="term" value="F:fatty acyl-CoA hydrolase activity"/>
    <property type="evidence" value="ECO:0007669"/>
    <property type="project" value="InterPro"/>
</dbReference>
<accession>Q7W9W5</accession>
<dbReference type="InterPro" id="IPR029069">
    <property type="entry name" value="HotDog_dom_sf"/>
</dbReference>